<evidence type="ECO:0000256" key="4">
    <source>
        <dbReference type="ARBA" id="ARBA00023027"/>
    </source>
</evidence>
<dbReference type="InterPro" id="IPR029753">
    <property type="entry name" value="D-isomer_DH_CS"/>
</dbReference>
<name>A0A6P1EC45_LENHI</name>
<evidence type="ECO:0000259" key="7">
    <source>
        <dbReference type="Pfam" id="PF02826"/>
    </source>
</evidence>
<dbReference type="Pfam" id="PF02826">
    <property type="entry name" value="2-Hacid_dh_C"/>
    <property type="match status" value="1"/>
</dbReference>
<keyword evidence="2" id="KW-0028">Amino-acid biosynthesis</keyword>
<dbReference type="SUPFAM" id="SSF51735">
    <property type="entry name" value="NAD(P)-binding Rossmann-fold domains"/>
    <property type="match status" value="1"/>
</dbReference>
<proteinExistence type="inferred from homology"/>
<sequence length="327" mass="35436">MLQKILIINGGFNMSKKVVVPKSLSEDGKKFLTDRGIDIIEVDGNFTDGLLEHGRDADGMIIFLDHVGEAVLSQMPNLKIIARHGVGYDSIDLDASAQHGVWVTNTPNANAATVAETTLAEIFDLSKNVTKASSEMRKGNYTYALAHRGFDLAGKTLGIIGYGHIGQQVAKKASALDMPILIYNRSKKESPYGKFVDLDTLLKTADIVTLHLASNPATHHIIGKDQLAEMKRSSVLINLGRGGLIDTSALINALKTHQIAGAALDVFEEEPLPLDSDLFQFDNVLLTPHIGSSTVESFSRMAVDAASEVVRVLNGEKPQWPVNEPKK</sequence>
<dbReference type="GO" id="GO:0008652">
    <property type="term" value="P:amino acid biosynthetic process"/>
    <property type="evidence" value="ECO:0007669"/>
    <property type="project" value="UniProtKB-KW"/>
</dbReference>
<dbReference type="SUPFAM" id="SSF52283">
    <property type="entry name" value="Formate/glycerate dehydrogenase catalytic domain-like"/>
    <property type="match status" value="1"/>
</dbReference>
<accession>A0A6P1EC45</accession>
<dbReference type="GeneID" id="69057746"/>
<feature type="domain" description="D-isomer specific 2-hydroxyacid dehydrogenase catalytic" evidence="6">
    <location>
        <begin position="19"/>
        <end position="323"/>
    </location>
</feature>
<dbReference type="PANTHER" id="PTHR42789">
    <property type="entry name" value="D-ISOMER SPECIFIC 2-HYDROXYACID DEHYDROGENASE FAMILY PROTEIN (AFU_ORTHOLOGUE AFUA_6G10090)"/>
    <property type="match status" value="1"/>
</dbReference>
<dbReference type="InterPro" id="IPR029752">
    <property type="entry name" value="D-isomer_DH_CS1"/>
</dbReference>
<dbReference type="RefSeq" id="WP_003553004.1">
    <property type="nucleotide sequence ID" value="NZ_CABKOL010000106.1"/>
</dbReference>
<evidence type="ECO:0000256" key="3">
    <source>
        <dbReference type="ARBA" id="ARBA00023002"/>
    </source>
</evidence>
<evidence type="ECO:0000313" key="8">
    <source>
        <dbReference type="EMBL" id="QHB51654.1"/>
    </source>
</evidence>
<evidence type="ECO:0000256" key="5">
    <source>
        <dbReference type="RuleBase" id="RU003719"/>
    </source>
</evidence>
<dbReference type="PROSITE" id="PS00671">
    <property type="entry name" value="D_2_HYDROXYACID_DH_3"/>
    <property type="match status" value="1"/>
</dbReference>
<dbReference type="InterPro" id="IPR036291">
    <property type="entry name" value="NAD(P)-bd_dom_sf"/>
</dbReference>
<dbReference type="EMBL" id="CP047121">
    <property type="protein sequence ID" value="QHB51654.1"/>
    <property type="molecule type" value="Genomic_DNA"/>
</dbReference>
<dbReference type="AlphaFoldDB" id="A0A6P1EC45"/>
<dbReference type="Gene3D" id="3.40.50.720">
    <property type="entry name" value="NAD(P)-binding Rossmann-like Domain"/>
    <property type="match status" value="2"/>
</dbReference>
<keyword evidence="3 5" id="KW-0560">Oxidoreductase</keyword>
<dbReference type="InterPro" id="IPR050857">
    <property type="entry name" value="D-2-hydroxyacid_DH"/>
</dbReference>
<dbReference type="SMR" id="A0A6P1EC45"/>
<dbReference type="GO" id="GO:0016616">
    <property type="term" value="F:oxidoreductase activity, acting on the CH-OH group of donors, NAD or NADP as acceptor"/>
    <property type="evidence" value="ECO:0007669"/>
    <property type="project" value="InterPro"/>
</dbReference>
<dbReference type="Pfam" id="PF00389">
    <property type="entry name" value="2-Hacid_dh"/>
    <property type="match status" value="1"/>
</dbReference>
<dbReference type="PROSITE" id="PS00065">
    <property type="entry name" value="D_2_HYDROXYACID_DH_1"/>
    <property type="match status" value="1"/>
</dbReference>
<protein>
    <submittedName>
        <fullName evidence="8">3-phosphoglycerate dehydrogenase</fullName>
    </submittedName>
</protein>
<feature type="domain" description="D-isomer specific 2-hydroxyacid dehydrogenase NAD-binding" evidence="7">
    <location>
        <begin position="120"/>
        <end position="291"/>
    </location>
</feature>
<evidence type="ECO:0000256" key="2">
    <source>
        <dbReference type="ARBA" id="ARBA00022605"/>
    </source>
</evidence>
<dbReference type="PANTHER" id="PTHR42789:SF1">
    <property type="entry name" value="D-ISOMER SPECIFIC 2-HYDROXYACID DEHYDROGENASE FAMILY PROTEIN (AFU_ORTHOLOGUE AFUA_6G10090)"/>
    <property type="match status" value="1"/>
</dbReference>
<dbReference type="GO" id="GO:0051287">
    <property type="term" value="F:NAD binding"/>
    <property type="evidence" value="ECO:0007669"/>
    <property type="project" value="InterPro"/>
</dbReference>
<keyword evidence="4" id="KW-0520">NAD</keyword>
<comment type="similarity">
    <text evidence="1 5">Belongs to the D-isomer specific 2-hydroxyacid dehydrogenase family.</text>
</comment>
<dbReference type="InterPro" id="IPR006140">
    <property type="entry name" value="D-isomer_DH_NAD-bd"/>
</dbReference>
<organism evidence="8 9">
    <name type="scientific">Lentilactobacillus hilgardii</name>
    <name type="common">Lactobacillus hilgardii</name>
    <dbReference type="NCBI Taxonomy" id="1588"/>
    <lineage>
        <taxon>Bacteria</taxon>
        <taxon>Bacillati</taxon>
        <taxon>Bacillota</taxon>
        <taxon>Bacilli</taxon>
        <taxon>Lactobacillales</taxon>
        <taxon>Lactobacillaceae</taxon>
        <taxon>Lentilactobacillus</taxon>
    </lineage>
</organism>
<dbReference type="Proteomes" id="UP000465035">
    <property type="component" value="Chromosome"/>
</dbReference>
<evidence type="ECO:0000259" key="6">
    <source>
        <dbReference type="Pfam" id="PF00389"/>
    </source>
</evidence>
<dbReference type="CDD" id="cd12172">
    <property type="entry name" value="PGDH_like_2"/>
    <property type="match status" value="1"/>
</dbReference>
<evidence type="ECO:0000313" key="9">
    <source>
        <dbReference type="Proteomes" id="UP000465035"/>
    </source>
</evidence>
<dbReference type="InterPro" id="IPR006139">
    <property type="entry name" value="D-isomer_2_OHA_DH_cat_dom"/>
</dbReference>
<dbReference type="FunFam" id="3.40.50.720:FF:000203">
    <property type="entry name" value="D-3-phosphoglycerate dehydrogenase (SerA)"/>
    <property type="match status" value="1"/>
</dbReference>
<reference evidence="8 9" key="1">
    <citation type="submission" date="2019-12" db="EMBL/GenBank/DDBJ databases">
        <title>Lactobacillus hilgardii FLUB.</title>
        <authorList>
            <person name="Gustaw K."/>
        </authorList>
    </citation>
    <scope>NUCLEOTIDE SEQUENCE [LARGE SCALE GENOMIC DNA]</scope>
    <source>
        <strain evidence="8 9">FLUB</strain>
    </source>
</reference>
<gene>
    <name evidence="8" type="ORF">GQR93_05190</name>
</gene>
<evidence type="ECO:0000256" key="1">
    <source>
        <dbReference type="ARBA" id="ARBA00005854"/>
    </source>
</evidence>